<dbReference type="GO" id="GO:0005886">
    <property type="term" value="C:plasma membrane"/>
    <property type="evidence" value="ECO:0007669"/>
    <property type="project" value="UniProtKB-SubCell"/>
</dbReference>
<dbReference type="EMBL" id="JACHYB010000001">
    <property type="protein sequence ID" value="MBB3185865.1"/>
    <property type="molecule type" value="Genomic_DNA"/>
</dbReference>
<evidence type="ECO:0000256" key="1">
    <source>
        <dbReference type="SAM" id="Phobius"/>
    </source>
</evidence>
<feature type="transmembrane region" description="Helical" evidence="1">
    <location>
        <begin position="323"/>
        <end position="345"/>
    </location>
</feature>
<gene>
    <name evidence="2" type="ORF">FHX64_000028</name>
</gene>
<feature type="transmembrane region" description="Helical" evidence="1">
    <location>
        <begin position="191"/>
        <end position="211"/>
    </location>
</feature>
<dbReference type="AlphaFoldDB" id="A0A7W5DNI8"/>
<sequence>MNNLTSQSLSVSGLDKEQAEQYDSHVRSGWFGNNGGVNHPFWVIVYKEMSDHLRSWRFIILIAIIALTCIGSMYTALTNIGHAMKASDAQNTFFFLKLFTVSDGTMPSFFVFISFLGPLLGISLGFDAVNSEHNRGTLSRILAQPIHRDYLINAKFMGALIVISVLFFALGFLVIGLGLITIGIPPTAEEFWRIVFFLILSIFYVAFWLNLSILFSVRFRQPATAALAGIAVWLFLTVFYPLIVNLVMKGLTPSQVAMASPHQLMGLEELRLTLMRILPNQLFSDATTTLLMPSVRSLGPLTMEQVYGTIPGALPLGQSVLLVWPQVTGLVAATIVCFVLSYISFMRREIRSR</sequence>
<protein>
    <submittedName>
        <fullName evidence="2">ABC-2 type transport system permease protein</fullName>
    </submittedName>
</protein>
<dbReference type="Pfam" id="PF12679">
    <property type="entry name" value="ABC2_membrane_2"/>
    <property type="match status" value="1"/>
</dbReference>
<dbReference type="PANTHER" id="PTHR43471:SF14">
    <property type="entry name" value="ABC-2 TYPE TRANSPORT SYSTEM PERMEASE PROTEIN"/>
    <property type="match status" value="1"/>
</dbReference>
<dbReference type="Proteomes" id="UP000544222">
    <property type="component" value="Unassembled WGS sequence"/>
</dbReference>
<reference evidence="2 3" key="1">
    <citation type="submission" date="2020-08" db="EMBL/GenBank/DDBJ databases">
        <title>Genomic Encyclopedia of Type Strains, Phase IV (KMG-IV): sequencing the most valuable type-strain genomes for metagenomic binning, comparative biology and taxonomic classification.</title>
        <authorList>
            <person name="Goeker M."/>
        </authorList>
    </citation>
    <scope>NUCLEOTIDE SEQUENCE [LARGE SCALE GENOMIC DNA]</scope>
    <source>
        <strain evidence="2 3">DSM 27471</strain>
    </source>
</reference>
<dbReference type="PANTHER" id="PTHR43471">
    <property type="entry name" value="ABC TRANSPORTER PERMEASE"/>
    <property type="match status" value="1"/>
</dbReference>
<name>A0A7W5DNI8_9PORP</name>
<comment type="caution">
    <text evidence="2">The sequence shown here is derived from an EMBL/GenBank/DDBJ whole genome shotgun (WGS) entry which is preliminary data.</text>
</comment>
<keyword evidence="1" id="KW-0472">Membrane</keyword>
<keyword evidence="1" id="KW-1133">Transmembrane helix</keyword>
<dbReference type="RefSeq" id="WP_183411820.1">
    <property type="nucleotide sequence ID" value="NZ_JACHYB010000001.1"/>
</dbReference>
<feature type="transmembrane region" description="Helical" evidence="1">
    <location>
        <begin position="109"/>
        <end position="129"/>
    </location>
</feature>
<keyword evidence="1" id="KW-0812">Transmembrane</keyword>
<proteinExistence type="predicted"/>
<accession>A0A7W5DNI8</accession>
<evidence type="ECO:0000313" key="3">
    <source>
        <dbReference type="Proteomes" id="UP000544222"/>
    </source>
</evidence>
<feature type="transmembrane region" description="Helical" evidence="1">
    <location>
        <begin position="56"/>
        <end position="77"/>
    </location>
</feature>
<evidence type="ECO:0000313" key="2">
    <source>
        <dbReference type="EMBL" id="MBB3185865.1"/>
    </source>
</evidence>
<organism evidence="2 3">
    <name type="scientific">Microbacter margulisiae</name>
    <dbReference type="NCBI Taxonomy" id="1350067"/>
    <lineage>
        <taxon>Bacteria</taxon>
        <taxon>Pseudomonadati</taxon>
        <taxon>Bacteroidota</taxon>
        <taxon>Bacteroidia</taxon>
        <taxon>Bacteroidales</taxon>
        <taxon>Porphyromonadaceae</taxon>
        <taxon>Microbacter</taxon>
    </lineage>
</organism>
<feature type="transmembrane region" description="Helical" evidence="1">
    <location>
        <begin position="150"/>
        <end position="179"/>
    </location>
</feature>
<keyword evidence="3" id="KW-1185">Reference proteome</keyword>
<dbReference type="GO" id="GO:0140359">
    <property type="term" value="F:ABC-type transporter activity"/>
    <property type="evidence" value="ECO:0007669"/>
    <property type="project" value="InterPro"/>
</dbReference>
<feature type="transmembrane region" description="Helical" evidence="1">
    <location>
        <begin position="223"/>
        <end position="243"/>
    </location>
</feature>